<dbReference type="Proteomes" id="UP000429958">
    <property type="component" value="Unassembled WGS sequence"/>
</dbReference>
<protein>
    <submittedName>
        <fullName evidence="1">Uncharacterized protein</fullName>
    </submittedName>
</protein>
<organism evidence="1 2">
    <name type="scientific">Clostridium porci</name>
    <dbReference type="NCBI Taxonomy" id="2605778"/>
    <lineage>
        <taxon>Bacteria</taxon>
        <taxon>Bacillati</taxon>
        <taxon>Bacillota</taxon>
        <taxon>Clostridia</taxon>
        <taxon>Eubacteriales</taxon>
        <taxon>Clostridiaceae</taxon>
        <taxon>Clostridium</taxon>
    </lineage>
</organism>
<proteinExistence type="predicted"/>
<dbReference type="AlphaFoldDB" id="A0A7X2NND1"/>
<evidence type="ECO:0000313" key="2">
    <source>
        <dbReference type="Proteomes" id="UP000429958"/>
    </source>
</evidence>
<gene>
    <name evidence="1" type="ORF">FYJ39_15405</name>
</gene>
<sequence length="225" mass="25705">MASSSIFIYELCSSAEINVESIYLRLKDYPEDENTYFNLELISSNELLGEYVIVQNAQESYYNPQQRVFESKIVPKANVISFSITDNYLEIWGNKTSANKLVFELSNLLKPISINSVEITINMLLERLKGYKLKVSKVCFQDFLFTEDIVGNFTVDLSSYGDAFSILQKYNDKISSMTIILFCDNSSIKLRITAKGRVTVYKSRSSLDDEEILFLHQILLNGGEN</sequence>
<comment type="caution">
    <text evidence="1">The sequence shown here is derived from an EMBL/GenBank/DDBJ whole genome shotgun (WGS) entry which is preliminary data.</text>
</comment>
<dbReference type="EMBL" id="VUMD01000015">
    <property type="protein sequence ID" value="MSS37908.1"/>
    <property type="molecule type" value="Genomic_DNA"/>
</dbReference>
<accession>A0A7X2NND1</accession>
<dbReference type="RefSeq" id="WP_154473346.1">
    <property type="nucleotide sequence ID" value="NZ_VUMD01000015.1"/>
</dbReference>
<evidence type="ECO:0000313" key="1">
    <source>
        <dbReference type="EMBL" id="MSS37908.1"/>
    </source>
</evidence>
<name>A0A7X2NND1_9CLOT</name>
<keyword evidence="2" id="KW-1185">Reference proteome</keyword>
<reference evidence="1 2" key="1">
    <citation type="submission" date="2019-08" db="EMBL/GenBank/DDBJ databases">
        <title>In-depth cultivation of the pig gut microbiome towards novel bacterial diversity and tailored functional studies.</title>
        <authorList>
            <person name="Wylensek D."/>
            <person name="Hitch T.C.A."/>
            <person name="Clavel T."/>
        </authorList>
    </citation>
    <scope>NUCLEOTIDE SEQUENCE [LARGE SCALE GENOMIC DNA]</scope>
    <source>
        <strain evidence="1 2">WCA-389-WT-23D1</strain>
    </source>
</reference>